<sequence>MVAKGKDVYSATRDWRHGHASEPPSTRPRLQRSLVTLTRSSLPQTTMRKASYAISAVAVVATTVFAVVALTRIDWIVATYHSDALGATFEAKYGLHEMCTRLLVQLPGKDDRYEHPECRAFPTREDDQCNEDNRLFCTLWSTARYASELAIGFGAVTLVTIAIGVTTHSRRRRIWRVVAGLLTIQALLELAVFAIVVDQFRTAGFPNKARLGPGLWLTTVAWIFGVLSAIATIVTGIAADNGKRWAAGNRAYQPILG</sequence>
<evidence type="ECO:0000313" key="3">
    <source>
        <dbReference type="EMBL" id="KAF7288655.1"/>
    </source>
</evidence>
<feature type="transmembrane region" description="Helical" evidence="2">
    <location>
        <begin position="50"/>
        <end position="70"/>
    </location>
</feature>
<gene>
    <name evidence="3" type="ORF">HMN09_01371400</name>
</gene>
<feature type="region of interest" description="Disordered" evidence="1">
    <location>
        <begin position="1"/>
        <end position="30"/>
    </location>
</feature>
<dbReference type="OrthoDB" id="61370at2759"/>
<reference evidence="3" key="1">
    <citation type="submission" date="2020-05" db="EMBL/GenBank/DDBJ databases">
        <title>Mycena genomes resolve the evolution of fungal bioluminescence.</title>
        <authorList>
            <person name="Tsai I.J."/>
        </authorList>
    </citation>
    <scope>NUCLEOTIDE SEQUENCE</scope>
    <source>
        <strain evidence="3">110903Hualien_Pintung</strain>
    </source>
</reference>
<keyword evidence="2" id="KW-1133">Transmembrane helix</keyword>
<dbReference type="EMBL" id="JACAZE010000032">
    <property type="protein sequence ID" value="KAF7288655.1"/>
    <property type="molecule type" value="Genomic_DNA"/>
</dbReference>
<keyword evidence="4" id="KW-1185">Reference proteome</keyword>
<feature type="transmembrane region" description="Helical" evidence="2">
    <location>
        <begin position="216"/>
        <end position="239"/>
    </location>
</feature>
<dbReference type="Proteomes" id="UP000613580">
    <property type="component" value="Unassembled WGS sequence"/>
</dbReference>
<comment type="caution">
    <text evidence="3">The sequence shown here is derived from an EMBL/GenBank/DDBJ whole genome shotgun (WGS) entry which is preliminary data.</text>
</comment>
<dbReference type="AlphaFoldDB" id="A0A8H6RZS2"/>
<evidence type="ECO:0000256" key="2">
    <source>
        <dbReference type="SAM" id="Phobius"/>
    </source>
</evidence>
<feature type="transmembrane region" description="Helical" evidence="2">
    <location>
        <begin position="174"/>
        <end position="196"/>
    </location>
</feature>
<keyword evidence="2" id="KW-0472">Membrane</keyword>
<organism evidence="3 4">
    <name type="scientific">Mycena chlorophos</name>
    <name type="common">Agaric fungus</name>
    <name type="synonym">Agaricus chlorophos</name>
    <dbReference type="NCBI Taxonomy" id="658473"/>
    <lineage>
        <taxon>Eukaryota</taxon>
        <taxon>Fungi</taxon>
        <taxon>Dikarya</taxon>
        <taxon>Basidiomycota</taxon>
        <taxon>Agaricomycotina</taxon>
        <taxon>Agaricomycetes</taxon>
        <taxon>Agaricomycetidae</taxon>
        <taxon>Agaricales</taxon>
        <taxon>Marasmiineae</taxon>
        <taxon>Mycenaceae</taxon>
        <taxon>Mycena</taxon>
    </lineage>
</organism>
<evidence type="ECO:0000256" key="1">
    <source>
        <dbReference type="SAM" id="MobiDB-lite"/>
    </source>
</evidence>
<evidence type="ECO:0000313" key="4">
    <source>
        <dbReference type="Proteomes" id="UP000613580"/>
    </source>
</evidence>
<accession>A0A8H6RZS2</accession>
<name>A0A8H6RZS2_MYCCL</name>
<dbReference type="Gene3D" id="1.20.140.150">
    <property type="match status" value="1"/>
</dbReference>
<protein>
    <submittedName>
        <fullName evidence="3">Uncharacterized protein</fullName>
    </submittedName>
</protein>
<proteinExistence type="predicted"/>
<feature type="compositionally biased region" description="Basic and acidic residues" evidence="1">
    <location>
        <begin position="1"/>
        <end position="20"/>
    </location>
</feature>
<feature type="transmembrane region" description="Helical" evidence="2">
    <location>
        <begin position="149"/>
        <end position="167"/>
    </location>
</feature>
<keyword evidence="2" id="KW-0812">Transmembrane</keyword>